<evidence type="ECO:0000256" key="3">
    <source>
        <dbReference type="ARBA" id="ARBA00023163"/>
    </source>
</evidence>
<evidence type="ECO:0000313" key="6">
    <source>
        <dbReference type="Proteomes" id="UP001519307"/>
    </source>
</evidence>
<accession>A0ABS4KQQ7</accession>
<dbReference type="InterPro" id="IPR036390">
    <property type="entry name" value="WH_DNA-bd_sf"/>
</dbReference>
<keyword evidence="6" id="KW-1185">Reference proteome</keyword>
<evidence type="ECO:0000313" key="5">
    <source>
        <dbReference type="EMBL" id="MBP2031925.1"/>
    </source>
</evidence>
<evidence type="ECO:0000256" key="2">
    <source>
        <dbReference type="ARBA" id="ARBA00023125"/>
    </source>
</evidence>
<dbReference type="RefSeq" id="WP_342589990.1">
    <property type="nucleotide sequence ID" value="NZ_JAGGLM010000002.1"/>
</dbReference>
<reference evidence="5 6" key="1">
    <citation type="submission" date="2021-03" db="EMBL/GenBank/DDBJ databases">
        <title>Genomic Encyclopedia of Type Strains, Phase IV (KMG-IV): sequencing the most valuable type-strain genomes for metagenomic binning, comparative biology and taxonomic classification.</title>
        <authorList>
            <person name="Goeker M."/>
        </authorList>
    </citation>
    <scope>NUCLEOTIDE SEQUENCE [LARGE SCALE GENOMIC DNA]</scope>
    <source>
        <strain evidence="5 6">DSM 28783</strain>
    </source>
</reference>
<keyword evidence="1" id="KW-0805">Transcription regulation</keyword>
<comment type="caution">
    <text evidence="5">The sequence shown here is derived from an EMBL/GenBank/DDBJ whole genome shotgun (WGS) entry which is preliminary data.</text>
</comment>
<name>A0ABS4KQQ7_9CLOT</name>
<feature type="domain" description="HTH arsR-type" evidence="4">
    <location>
        <begin position="1"/>
        <end position="95"/>
    </location>
</feature>
<dbReference type="InterPro" id="IPR011991">
    <property type="entry name" value="ArsR-like_HTH"/>
</dbReference>
<evidence type="ECO:0000256" key="1">
    <source>
        <dbReference type="ARBA" id="ARBA00023015"/>
    </source>
</evidence>
<dbReference type="PANTHER" id="PTHR33154:SF18">
    <property type="entry name" value="ARSENICAL RESISTANCE OPERON REPRESSOR"/>
    <property type="match status" value="1"/>
</dbReference>
<dbReference type="PROSITE" id="PS50987">
    <property type="entry name" value="HTH_ARSR_2"/>
    <property type="match status" value="1"/>
</dbReference>
<dbReference type="InterPro" id="IPR051081">
    <property type="entry name" value="HTH_MetalResp_TranReg"/>
</dbReference>
<proteinExistence type="predicted"/>
<dbReference type="Proteomes" id="UP001519307">
    <property type="component" value="Unassembled WGS sequence"/>
</dbReference>
<dbReference type="CDD" id="cd00090">
    <property type="entry name" value="HTH_ARSR"/>
    <property type="match status" value="1"/>
</dbReference>
<dbReference type="InterPro" id="IPR001845">
    <property type="entry name" value="HTH_ArsR_DNA-bd_dom"/>
</dbReference>
<protein>
    <submittedName>
        <fullName evidence="5">ArsR family transcriptional regulator</fullName>
    </submittedName>
</protein>
<organism evidence="5 6">
    <name type="scientific">Clostridium algifaecis</name>
    <dbReference type="NCBI Taxonomy" id="1472040"/>
    <lineage>
        <taxon>Bacteria</taxon>
        <taxon>Bacillati</taxon>
        <taxon>Bacillota</taxon>
        <taxon>Clostridia</taxon>
        <taxon>Eubacteriales</taxon>
        <taxon>Clostridiaceae</taxon>
        <taxon>Clostridium</taxon>
    </lineage>
</organism>
<keyword evidence="3" id="KW-0804">Transcription</keyword>
<dbReference type="InterPro" id="IPR036388">
    <property type="entry name" value="WH-like_DNA-bd_sf"/>
</dbReference>
<dbReference type="Pfam" id="PF01022">
    <property type="entry name" value="HTH_5"/>
    <property type="match status" value="1"/>
</dbReference>
<dbReference type="Gene3D" id="1.10.10.10">
    <property type="entry name" value="Winged helix-like DNA-binding domain superfamily/Winged helix DNA-binding domain"/>
    <property type="match status" value="1"/>
</dbReference>
<dbReference type="SUPFAM" id="SSF46785">
    <property type="entry name" value="Winged helix' DNA-binding domain"/>
    <property type="match status" value="1"/>
</dbReference>
<keyword evidence="2" id="KW-0238">DNA-binding</keyword>
<gene>
    <name evidence="5" type="ORF">J2Z42_000590</name>
</gene>
<dbReference type="PRINTS" id="PR00778">
    <property type="entry name" value="HTHARSR"/>
</dbReference>
<dbReference type="NCBIfam" id="NF033788">
    <property type="entry name" value="HTH_metalloreg"/>
    <property type="match status" value="1"/>
</dbReference>
<dbReference type="SMART" id="SM00418">
    <property type="entry name" value="HTH_ARSR"/>
    <property type="match status" value="1"/>
</dbReference>
<evidence type="ECO:0000259" key="4">
    <source>
        <dbReference type="PROSITE" id="PS50987"/>
    </source>
</evidence>
<dbReference type="EMBL" id="JAGGLM010000002">
    <property type="protein sequence ID" value="MBP2031925.1"/>
    <property type="molecule type" value="Genomic_DNA"/>
</dbReference>
<dbReference type="PANTHER" id="PTHR33154">
    <property type="entry name" value="TRANSCRIPTIONAL REGULATOR, ARSR FAMILY"/>
    <property type="match status" value="1"/>
</dbReference>
<sequence>MDLIQVMKALSDETRMRILNLLKDGEMCVCEIEAVLDISQSNASRHLTKLTAAKIVDYYKVNKYVYYKINKDTIKAFPFIDEIIRKHAINLEQCKKDLWRLKKYKESGLGCDDLKEGKICFNKCKD</sequence>